<organism evidence="2 3">
    <name type="scientific">Saprolegnia parasitica (strain CBS 223.65)</name>
    <dbReference type="NCBI Taxonomy" id="695850"/>
    <lineage>
        <taxon>Eukaryota</taxon>
        <taxon>Sar</taxon>
        <taxon>Stramenopiles</taxon>
        <taxon>Oomycota</taxon>
        <taxon>Saprolegniomycetes</taxon>
        <taxon>Saprolegniales</taxon>
        <taxon>Saprolegniaceae</taxon>
        <taxon>Saprolegnia</taxon>
    </lineage>
</organism>
<dbReference type="AlphaFoldDB" id="A0A067C7R8"/>
<sequence length="429" mass="49026">MPPASTTMYDQFATLPLDDPLADVDALMMEEFSTMFLPPAMKPTTPPSYASATASSSSDADSPPKAEMAKPKKINESRKRQREELEFLRVRVQELEKHLSVLTQVKAIETESETPWQKLAHQMRIDKQNAVLENEKLKQELEEQIEFGKTLQAILRKRPKLTSLPTLDSDQWKLYRLVKEPVTRAHAVYEILQQQLAAFPGAMVESGLVDVETDMLLTRPKLSRYLDDQLITETIWCQNFPYDYRFVTRCMWSLMANPSQYEYTGFSLLETFDEDTKYICTIGKLDNLLTSQCRFLMRRLSEPGREIFLIRSILEDELMPHDKTALINNKSAWFVLEPTPAGGCLLKFYQKATLPMMQSQLFLQHPKFKKPGSPYYRVGNITDAIMTSLREMVKGFKGALVHVLQTQLSAYAASLGQIEPLDSLSPNCT</sequence>
<dbReference type="GeneID" id="24130336"/>
<dbReference type="KEGG" id="spar:SPRG_08099"/>
<reference evidence="2 3" key="1">
    <citation type="journal article" date="2013" name="PLoS Genet.">
        <title>Distinctive expansion of potential virulence genes in the genome of the oomycete fish pathogen Saprolegnia parasitica.</title>
        <authorList>
            <person name="Jiang R.H."/>
            <person name="de Bruijn I."/>
            <person name="Haas B.J."/>
            <person name="Belmonte R."/>
            <person name="Lobach L."/>
            <person name="Christie J."/>
            <person name="van den Ackerveken G."/>
            <person name="Bottin A."/>
            <person name="Bulone V."/>
            <person name="Diaz-Moreno S.M."/>
            <person name="Dumas B."/>
            <person name="Fan L."/>
            <person name="Gaulin E."/>
            <person name="Govers F."/>
            <person name="Grenville-Briggs L.J."/>
            <person name="Horner N.R."/>
            <person name="Levin J.Z."/>
            <person name="Mammella M."/>
            <person name="Meijer H.J."/>
            <person name="Morris P."/>
            <person name="Nusbaum C."/>
            <person name="Oome S."/>
            <person name="Phillips A.J."/>
            <person name="van Rooyen D."/>
            <person name="Rzeszutek E."/>
            <person name="Saraiva M."/>
            <person name="Secombes C.J."/>
            <person name="Seidl M.F."/>
            <person name="Snel B."/>
            <person name="Stassen J.H."/>
            <person name="Sykes S."/>
            <person name="Tripathy S."/>
            <person name="van den Berg H."/>
            <person name="Vega-Arreguin J.C."/>
            <person name="Wawra S."/>
            <person name="Young S.K."/>
            <person name="Zeng Q."/>
            <person name="Dieguez-Uribeondo J."/>
            <person name="Russ C."/>
            <person name="Tyler B.M."/>
            <person name="van West P."/>
        </authorList>
    </citation>
    <scope>NUCLEOTIDE SEQUENCE [LARGE SCALE GENOMIC DNA]</scope>
    <source>
        <strain evidence="2 3">CBS 223.65</strain>
    </source>
</reference>
<dbReference type="EMBL" id="KK583221">
    <property type="protein sequence ID" value="KDO26809.1"/>
    <property type="molecule type" value="Genomic_DNA"/>
</dbReference>
<evidence type="ECO:0000256" key="1">
    <source>
        <dbReference type="SAM" id="MobiDB-lite"/>
    </source>
</evidence>
<feature type="compositionally biased region" description="Basic and acidic residues" evidence="1">
    <location>
        <begin position="62"/>
        <end position="79"/>
    </location>
</feature>
<feature type="region of interest" description="Disordered" evidence="1">
    <location>
        <begin position="37"/>
        <end position="79"/>
    </location>
</feature>
<protein>
    <recommendedName>
        <fullName evidence="4">START domain-containing protein</fullName>
    </recommendedName>
</protein>
<proteinExistence type="predicted"/>
<gene>
    <name evidence="2" type="ORF">SPRG_08099</name>
</gene>
<keyword evidence="3" id="KW-1185">Reference proteome</keyword>
<name>A0A067C7R8_SAPPC</name>
<evidence type="ECO:0000313" key="2">
    <source>
        <dbReference type="EMBL" id="KDO26809.1"/>
    </source>
</evidence>
<dbReference type="VEuPathDB" id="FungiDB:SPRG_08099"/>
<feature type="compositionally biased region" description="Low complexity" evidence="1">
    <location>
        <begin position="47"/>
        <end position="61"/>
    </location>
</feature>
<dbReference type="Proteomes" id="UP000030745">
    <property type="component" value="Unassembled WGS sequence"/>
</dbReference>
<dbReference type="OMA" id="ITETIWC"/>
<accession>A0A067C7R8</accession>
<dbReference type="OrthoDB" id="71948at2759"/>
<evidence type="ECO:0000313" key="3">
    <source>
        <dbReference type="Proteomes" id="UP000030745"/>
    </source>
</evidence>
<dbReference type="RefSeq" id="XP_012202457.1">
    <property type="nucleotide sequence ID" value="XM_012347067.1"/>
</dbReference>
<evidence type="ECO:0008006" key="4">
    <source>
        <dbReference type="Google" id="ProtNLM"/>
    </source>
</evidence>